<dbReference type="RefSeq" id="WP_066856939.1">
    <property type="nucleotide sequence ID" value="NZ_JXMS01000025.1"/>
</dbReference>
<dbReference type="OrthoDB" id="9809485at2"/>
<dbReference type="STRING" id="1560234.SP90_12845"/>
<accession>A0A1B7XAL4</accession>
<comment type="caution">
    <text evidence="2">The sequence shown here is derived from an EMBL/GenBank/DDBJ whole genome shotgun (WGS) entry which is preliminary data.</text>
</comment>
<name>A0A1B7XAL4_9BACT</name>
<proteinExistence type="predicted"/>
<gene>
    <name evidence="2" type="ORF">SP90_12845</name>
</gene>
<keyword evidence="3" id="KW-1185">Reference proteome</keyword>
<evidence type="ECO:0000259" key="1">
    <source>
        <dbReference type="Pfam" id="PF12647"/>
    </source>
</evidence>
<feature type="domain" description="RNHCP" evidence="1">
    <location>
        <begin position="13"/>
        <end position="100"/>
    </location>
</feature>
<protein>
    <recommendedName>
        <fullName evidence="1">RNHCP domain-containing protein</fullName>
    </recommendedName>
</protein>
<dbReference type="PATRIC" id="fig|1560234.3.peg.1678"/>
<dbReference type="InterPro" id="IPR024439">
    <property type="entry name" value="RNHCP"/>
</dbReference>
<organism evidence="2 3">
    <name type="scientific">Halodesulfovibrio spirochaetisodalis</name>
    <dbReference type="NCBI Taxonomy" id="1560234"/>
    <lineage>
        <taxon>Bacteria</taxon>
        <taxon>Pseudomonadati</taxon>
        <taxon>Thermodesulfobacteriota</taxon>
        <taxon>Desulfovibrionia</taxon>
        <taxon>Desulfovibrionales</taxon>
        <taxon>Desulfovibrionaceae</taxon>
        <taxon>Halodesulfovibrio</taxon>
    </lineage>
</organism>
<dbReference type="EMBL" id="JXMS01000025">
    <property type="protein sequence ID" value="OBQ46408.1"/>
    <property type="molecule type" value="Genomic_DNA"/>
</dbReference>
<evidence type="ECO:0000313" key="3">
    <source>
        <dbReference type="Proteomes" id="UP000091979"/>
    </source>
</evidence>
<dbReference type="AlphaFoldDB" id="A0A1B7XAL4"/>
<reference evidence="2 3" key="1">
    <citation type="submission" date="2015-01" db="EMBL/GenBank/DDBJ databases">
        <title>Desulfovibrio sp. JC271 draft genome sequence.</title>
        <authorList>
            <person name="Shivani Y."/>
            <person name="Subhash Y."/>
            <person name="Sasikala C."/>
            <person name="Ramana C.V."/>
        </authorList>
    </citation>
    <scope>NUCLEOTIDE SEQUENCE [LARGE SCALE GENOMIC DNA]</scope>
    <source>
        <strain evidence="2 3">JC271</strain>
    </source>
</reference>
<dbReference type="Proteomes" id="UP000091979">
    <property type="component" value="Unassembled WGS sequence"/>
</dbReference>
<dbReference type="Pfam" id="PF12647">
    <property type="entry name" value="RNHCP"/>
    <property type="match status" value="1"/>
</dbReference>
<evidence type="ECO:0000313" key="2">
    <source>
        <dbReference type="EMBL" id="OBQ46408.1"/>
    </source>
</evidence>
<sequence length="131" mass="14739">MSRQQKTIHFDTNPFICVNCGLTVPSPMSGTKNRNHCIHCLHSKHVDMKIGDRRSGCHGIMEPIGLWIKDNGECAVIHRCKKCGFIRTNRIAGDDNEVVLFTLAARLITQLPFPAKIALEKIERQQMGDDV</sequence>